<dbReference type="PIRSF" id="PIRSF005096">
    <property type="entry name" value="GALM"/>
    <property type="match status" value="1"/>
</dbReference>
<dbReference type="EMBL" id="FOGF01000009">
    <property type="protein sequence ID" value="SEQ87929.1"/>
    <property type="molecule type" value="Genomic_DNA"/>
</dbReference>
<dbReference type="PROSITE" id="PS00545">
    <property type="entry name" value="ALDOSE_1_EPIMERASE"/>
    <property type="match status" value="1"/>
</dbReference>
<dbReference type="Pfam" id="PF01263">
    <property type="entry name" value="Aldose_epim"/>
    <property type="match status" value="1"/>
</dbReference>
<comment type="catalytic activity">
    <reaction evidence="1 8">
        <text>alpha-D-glucose = beta-D-glucose</text>
        <dbReference type="Rhea" id="RHEA:10264"/>
        <dbReference type="ChEBI" id="CHEBI:15903"/>
        <dbReference type="ChEBI" id="CHEBI:17925"/>
        <dbReference type="EC" id="5.1.3.3"/>
    </reaction>
</comment>
<dbReference type="PANTHER" id="PTHR10091:SF0">
    <property type="entry name" value="GALACTOSE MUTAROTASE"/>
    <property type="match status" value="1"/>
</dbReference>
<evidence type="ECO:0000256" key="10">
    <source>
        <dbReference type="PIRSR" id="PIRSR005096-2"/>
    </source>
</evidence>
<dbReference type="InterPro" id="IPR011013">
    <property type="entry name" value="Gal_mutarotase_sf_dom"/>
</dbReference>
<feature type="active site" description="Proton donor" evidence="9">
    <location>
        <position position="172"/>
    </location>
</feature>
<evidence type="ECO:0000256" key="1">
    <source>
        <dbReference type="ARBA" id="ARBA00001614"/>
    </source>
</evidence>
<accession>A0A1H9JMC1</accession>
<comment type="pathway">
    <text evidence="2 8">Carbohydrate metabolism; hexose metabolism.</text>
</comment>
<evidence type="ECO:0000256" key="11">
    <source>
        <dbReference type="PIRSR" id="PIRSR005096-3"/>
    </source>
</evidence>
<proteinExistence type="inferred from homology"/>
<evidence type="ECO:0000256" key="3">
    <source>
        <dbReference type="ARBA" id="ARBA00006206"/>
    </source>
</evidence>
<evidence type="ECO:0000313" key="13">
    <source>
        <dbReference type="Proteomes" id="UP000198556"/>
    </source>
</evidence>
<dbReference type="InterPro" id="IPR008183">
    <property type="entry name" value="Aldose_1/G6P_1-epimerase"/>
</dbReference>
<dbReference type="InterPro" id="IPR047215">
    <property type="entry name" value="Galactose_mutarotase-like"/>
</dbReference>
<dbReference type="Proteomes" id="UP000198556">
    <property type="component" value="Unassembled WGS sequence"/>
</dbReference>
<protein>
    <recommendedName>
        <fullName evidence="5 8">Aldose 1-epimerase</fullName>
        <ecNumber evidence="4 8">5.1.3.3</ecNumber>
    </recommendedName>
</protein>
<dbReference type="RefSeq" id="WP_089746304.1">
    <property type="nucleotide sequence ID" value="NZ_FOGF01000009.1"/>
</dbReference>
<keyword evidence="7 8" id="KW-0119">Carbohydrate metabolism</keyword>
<comment type="similarity">
    <text evidence="3 8">Belongs to the aldose epimerase family.</text>
</comment>
<feature type="active site" description="Proton acceptor" evidence="9">
    <location>
        <position position="303"/>
    </location>
</feature>
<dbReference type="STRING" id="137733.SAMN05421767_10952"/>
<feature type="binding site" evidence="11">
    <location>
        <begin position="172"/>
        <end position="174"/>
    </location>
    <ligand>
        <name>beta-D-galactose</name>
        <dbReference type="ChEBI" id="CHEBI:27667"/>
    </ligand>
</feature>
<dbReference type="AlphaFoldDB" id="A0A1H9JMC1"/>
<dbReference type="CDD" id="cd09019">
    <property type="entry name" value="galactose_mutarotase_like"/>
    <property type="match status" value="1"/>
</dbReference>
<sequence length="340" mass="36975">MEVVGVYQGQKVVRYVLQTATGYQLVVLNYGATIVKFLTPDKDGKFKNIIVASEDVAEYFDNAPKWGAAIGPVAGRIAGGKVTIDGKDYQLEQNLLGHHLHSGSIGFSETVFKVSDLQENSITFYSEKADRIGNYPGNLKTWISYTLSDTGALTIDYKITTDKATIVNPTNHSYFNLTGDFRTTILDHKLQLATKALAAIDQTGVPTGELVKDSAALELIRRGIKISELFQEEPFKTAGGIDHPFVLNDTATIKVVLSEATTGRTLSVTTTSPAMVIYTSNGYDNKTSLNAEKPIVHNGIALETQILPDAIHHEGFGDIILAAGKTFRSQTIYQAGLLQE</sequence>
<dbReference type="GO" id="GO:0004034">
    <property type="term" value="F:aldose 1-epimerase activity"/>
    <property type="evidence" value="ECO:0007669"/>
    <property type="project" value="UniProtKB-EC"/>
</dbReference>
<feature type="binding site" evidence="10">
    <location>
        <position position="242"/>
    </location>
    <ligand>
        <name>beta-D-galactose</name>
        <dbReference type="ChEBI" id="CHEBI:27667"/>
    </ligand>
</feature>
<dbReference type="PANTHER" id="PTHR10091">
    <property type="entry name" value="ALDOSE-1-EPIMERASE"/>
    <property type="match status" value="1"/>
</dbReference>
<keyword evidence="6 8" id="KW-0413">Isomerase</keyword>
<evidence type="ECO:0000256" key="5">
    <source>
        <dbReference type="ARBA" id="ARBA00014165"/>
    </source>
</evidence>
<gene>
    <name evidence="12" type="ORF">SAMN05421767_10952</name>
</gene>
<reference evidence="12 13" key="1">
    <citation type="submission" date="2016-10" db="EMBL/GenBank/DDBJ databases">
        <authorList>
            <person name="de Groot N.N."/>
        </authorList>
    </citation>
    <scope>NUCLEOTIDE SEQUENCE [LARGE SCALE GENOMIC DNA]</scope>
    <source>
        <strain evidence="12 13">DSM 15827</strain>
    </source>
</reference>
<evidence type="ECO:0000313" key="12">
    <source>
        <dbReference type="EMBL" id="SEQ87929.1"/>
    </source>
</evidence>
<evidence type="ECO:0000256" key="8">
    <source>
        <dbReference type="PIRNR" id="PIRNR005096"/>
    </source>
</evidence>
<dbReference type="GO" id="GO:0006006">
    <property type="term" value="P:glucose metabolic process"/>
    <property type="evidence" value="ECO:0007669"/>
    <property type="project" value="TreeGrafter"/>
</dbReference>
<dbReference type="SUPFAM" id="SSF74650">
    <property type="entry name" value="Galactose mutarotase-like"/>
    <property type="match status" value="1"/>
</dbReference>
<evidence type="ECO:0000256" key="6">
    <source>
        <dbReference type="ARBA" id="ARBA00023235"/>
    </source>
</evidence>
<dbReference type="GO" id="GO:0030246">
    <property type="term" value="F:carbohydrate binding"/>
    <property type="evidence" value="ECO:0007669"/>
    <property type="project" value="InterPro"/>
</dbReference>
<dbReference type="InterPro" id="IPR018052">
    <property type="entry name" value="Ald1_epimerase_CS"/>
</dbReference>
<evidence type="ECO:0000256" key="7">
    <source>
        <dbReference type="ARBA" id="ARBA00023277"/>
    </source>
</evidence>
<evidence type="ECO:0000256" key="9">
    <source>
        <dbReference type="PIRSR" id="PIRSR005096-1"/>
    </source>
</evidence>
<dbReference type="Gene3D" id="2.70.98.10">
    <property type="match status" value="1"/>
</dbReference>
<organism evidence="12 13">
    <name type="scientific">Granulicatella balaenopterae</name>
    <dbReference type="NCBI Taxonomy" id="137733"/>
    <lineage>
        <taxon>Bacteria</taxon>
        <taxon>Bacillati</taxon>
        <taxon>Bacillota</taxon>
        <taxon>Bacilli</taxon>
        <taxon>Lactobacillales</taxon>
        <taxon>Carnobacteriaceae</taxon>
        <taxon>Granulicatella</taxon>
    </lineage>
</organism>
<evidence type="ECO:0000256" key="4">
    <source>
        <dbReference type="ARBA" id="ARBA00013185"/>
    </source>
</evidence>
<dbReference type="EC" id="5.1.3.3" evidence="4 8"/>
<dbReference type="OrthoDB" id="9779408at2"/>
<dbReference type="InterPro" id="IPR015443">
    <property type="entry name" value="Aldose_1-epimerase"/>
</dbReference>
<keyword evidence="13" id="KW-1185">Reference proteome</keyword>
<dbReference type="InterPro" id="IPR014718">
    <property type="entry name" value="GH-type_carb-bd"/>
</dbReference>
<evidence type="ECO:0000256" key="2">
    <source>
        <dbReference type="ARBA" id="ARBA00005028"/>
    </source>
</evidence>
<dbReference type="GO" id="GO:0005737">
    <property type="term" value="C:cytoplasm"/>
    <property type="evidence" value="ECO:0007669"/>
    <property type="project" value="TreeGrafter"/>
</dbReference>
<dbReference type="UniPathway" id="UPA00242"/>
<dbReference type="GO" id="GO:0033499">
    <property type="term" value="P:galactose catabolic process via UDP-galactose, Leloir pathway"/>
    <property type="evidence" value="ECO:0007669"/>
    <property type="project" value="TreeGrafter"/>
</dbReference>
<name>A0A1H9JMC1_9LACT</name>